<evidence type="ECO:0000256" key="2">
    <source>
        <dbReference type="PROSITE-ProRule" id="PRU00708"/>
    </source>
</evidence>
<comment type="caution">
    <text evidence="3">The sequence shown here is derived from an EMBL/GenBank/DDBJ whole genome shotgun (WGS) entry which is preliminary data.</text>
</comment>
<evidence type="ECO:0000256" key="1">
    <source>
        <dbReference type="ARBA" id="ARBA00022737"/>
    </source>
</evidence>
<keyword evidence="1" id="KW-0677">Repeat</keyword>
<sequence length="129" mass="14519">MCSQYFNLRAYFDALLCIPVSNGDLSVRNLQLQIVFAHIAKRLGKTTYPAFQLLYEIAESGFNPNSYTYSSSIRSLCMERMLGAAVDVFRVMEESGYQPDVDNVNALVLGLPFMQMSQNRLVCGSVRNN</sequence>
<reference evidence="3 4" key="1">
    <citation type="submission" date="2019-12" db="EMBL/GenBank/DDBJ databases">
        <authorList>
            <person name="Alioto T."/>
            <person name="Alioto T."/>
            <person name="Gomez Garrido J."/>
        </authorList>
    </citation>
    <scope>NUCLEOTIDE SEQUENCE [LARGE SCALE GENOMIC DNA]</scope>
</reference>
<dbReference type="NCBIfam" id="TIGR00756">
    <property type="entry name" value="PPR"/>
    <property type="match status" value="1"/>
</dbReference>
<proteinExistence type="predicted"/>
<feature type="repeat" description="PPR" evidence="2">
    <location>
        <begin position="65"/>
        <end position="99"/>
    </location>
</feature>
<dbReference type="OrthoDB" id="1711359at2759"/>
<dbReference type="InterPro" id="IPR002885">
    <property type="entry name" value="PPR_rpt"/>
</dbReference>
<dbReference type="InterPro" id="IPR011990">
    <property type="entry name" value="TPR-like_helical_dom_sf"/>
</dbReference>
<dbReference type="EMBL" id="CACTIH010007881">
    <property type="protein sequence ID" value="CAA3018616.1"/>
    <property type="molecule type" value="Genomic_DNA"/>
</dbReference>
<name>A0A8S0UF08_OLEEU</name>
<protein>
    <recommendedName>
        <fullName evidence="5">Pentatricopeptide repeat-containing protein</fullName>
    </recommendedName>
</protein>
<accession>A0A8S0UF08</accession>
<evidence type="ECO:0000313" key="3">
    <source>
        <dbReference type="EMBL" id="CAA3018616.1"/>
    </source>
</evidence>
<gene>
    <name evidence="3" type="ORF">OLEA9_A022878</name>
</gene>
<dbReference type="AlphaFoldDB" id="A0A8S0UF08"/>
<dbReference type="PROSITE" id="PS51375">
    <property type="entry name" value="PPR"/>
    <property type="match status" value="1"/>
</dbReference>
<evidence type="ECO:0008006" key="5">
    <source>
        <dbReference type="Google" id="ProtNLM"/>
    </source>
</evidence>
<evidence type="ECO:0000313" key="4">
    <source>
        <dbReference type="Proteomes" id="UP000594638"/>
    </source>
</evidence>
<dbReference type="Gene3D" id="1.25.40.10">
    <property type="entry name" value="Tetratricopeptide repeat domain"/>
    <property type="match status" value="1"/>
</dbReference>
<keyword evidence="4" id="KW-1185">Reference proteome</keyword>
<dbReference type="Pfam" id="PF12854">
    <property type="entry name" value="PPR_1"/>
    <property type="match status" value="1"/>
</dbReference>
<dbReference type="Proteomes" id="UP000594638">
    <property type="component" value="Unassembled WGS sequence"/>
</dbReference>
<organism evidence="3 4">
    <name type="scientific">Olea europaea subsp. europaea</name>
    <dbReference type="NCBI Taxonomy" id="158383"/>
    <lineage>
        <taxon>Eukaryota</taxon>
        <taxon>Viridiplantae</taxon>
        <taxon>Streptophyta</taxon>
        <taxon>Embryophyta</taxon>
        <taxon>Tracheophyta</taxon>
        <taxon>Spermatophyta</taxon>
        <taxon>Magnoliopsida</taxon>
        <taxon>eudicotyledons</taxon>
        <taxon>Gunneridae</taxon>
        <taxon>Pentapetalae</taxon>
        <taxon>asterids</taxon>
        <taxon>lamiids</taxon>
        <taxon>Lamiales</taxon>
        <taxon>Oleaceae</taxon>
        <taxon>Oleeae</taxon>
        <taxon>Olea</taxon>
    </lineage>
</organism>
<dbReference type="Gramene" id="OE9A022878T1">
    <property type="protein sequence ID" value="OE9A022878C1"/>
    <property type="gene ID" value="OE9A022878"/>
</dbReference>